<feature type="binding site" evidence="2">
    <location>
        <begin position="211"/>
        <end position="212"/>
    </location>
    <ligand>
        <name>ATP</name>
        <dbReference type="ChEBI" id="CHEBI:30616"/>
    </ligand>
</feature>
<feature type="binding site" evidence="2">
    <location>
        <begin position="130"/>
        <end position="133"/>
    </location>
    <ligand>
        <name>ATP</name>
        <dbReference type="ChEBI" id="CHEBI:30616"/>
    </ligand>
</feature>
<dbReference type="AlphaFoldDB" id="A0A1F6E0F8"/>
<keyword evidence="2" id="KW-0547">Nucleotide-binding</keyword>
<reference evidence="5 6" key="1">
    <citation type="journal article" date="2016" name="Nat. Commun.">
        <title>Thousands of microbial genomes shed light on interconnected biogeochemical processes in an aquifer system.</title>
        <authorList>
            <person name="Anantharaman K."/>
            <person name="Brown C.T."/>
            <person name="Hug L.A."/>
            <person name="Sharon I."/>
            <person name="Castelle C.J."/>
            <person name="Probst A.J."/>
            <person name="Thomas B.C."/>
            <person name="Singh A."/>
            <person name="Wilkins M.J."/>
            <person name="Karaoz U."/>
            <person name="Brodie E.L."/>
            <person name="Williams K.H."/>
            <person name="Hubbard S.S."/>
            <person name="Banfield J.F."/>
        </authorList>
    </citation>
    <scope>NUCLEOTIDE SEQUENCE [LARGE SCALE GENOMIC DNA]</scope>
</reference>
<dbReference type="EMBL" id="MFLN01000023">
    <property type="protein sequence ID" value="OGG67185.1"/>
    <property type="molecule type" value="Genomic_DNA"/>
</dbReference>
<dbReference type="InterPro" id="IPR040198">
    <property type="entry name" value="Fido_containing"/>
</dbReference>
<evidence type="ECO:0000259" key="4">
    <source>
        <dbReference type="PROSITE" id="PS51459"/>
    </source>
</evidence>
<dbReference type="SUPFAM" id="SSF140931">
    <property type="entry name" value="Fic-like"/>
    <property type="match status" value="1"/>
</dbReference>
<evidence type="ECO:0000313" key="6">
    <source>
        <dbReference type="Proteomes" id="UP000178572"/>
    </source>
</evidence>
<organism evidence="5 6">
    <name type="scientific">Candidatus Kaiserbacteria bacterium RIFCSPHIGHO2_02_FULL_59_21</name>
    <dbReference type="NCBI Taxonomy" id="1798500"/>
    <lineage>
        <taxon>Bacteria</taxon>
        <taxon>Candidatus Kaiseribacteriota</taxon>
    </lineage>
</organism>
<dbReference type="PROSITE" id="PS51459">
    <property type="entry name" value="FIDO"/>
    <property type="match status" value="1"/>
</dbReference>
<feature type="active site" evidence="1">
    <location>
        <position position="175"/>
    </location>
</feature>
<proteinExistence type="predicted"/>
<feature type="binding site" evidence="2">
    <location>
        <begin position="179"/>
        <end position="186"/>
    </location>
    <ligand>
        <name>ATP</name>
        <dbReference type="ChEBI" id="CHEBI:30616"/>
    </ligand>
</feature>
<evidence type="ECO:0000256" key="1">
    <source>
        <dbReference type="PIRSR" id="PIRSR640198-1"/>
    </source>
</evidence>
<feature type="domain" description="Fido" evidence="4">
    <location>
        <begin position="97"/>
        <end position="236"/>
    </location>
</feature>
<dbReference type="Pfam" id="PF02661">
    <property type="entry name" value="Fic"/>
    <property type="match status" value="1"/>
</dbReference>
<dbReference type="Proteomes" id="UP000178572">
    <property type="component" value="Unassembled WGS sequence"/>
</dbReference>
<evidence type="ECO:0000313" key="5">
    <source>
        <dbReference type="EMBL" id="OGG67185.1"/>
    </source>
</evidence>
<dbReference type="PANTHER" id="PTHR13504">
    <property type="entry name" value="FIDO DOMAIN-CONTAINING PROTEIN DDB_G0283145"/>
    <property type="match status" value="1"/>
</dbReference>
<name>A0A1F6E0F8_9BACT</name>
<dbReference type="GO" id="GO:0005524">
    <property type="term" value="F:ATP binding"/>
    <property type="evidence" value="ECO:0007669"/>
    <property type="project" value="UniProtKB-KW"/>
</dbReference>
<dbReference type="InterPro" id="IPR036597">
    <property type="entry name" value="Fido-like_dom_sf"/>
</dbReference>
<accession>A0A1F6E0F8</accession>
<comment type="caution">
    <text evidence="5">The sequence shown here is derived from an EMBL/GenBank/DDBJ whole genome shotgun (WGS) entry which is preliminary data.</text>
</comment>
<dbReference type="PANTHER" id="PTHR13504:SF38">
    <property type="entry name" value="FIDO DOMAIN-CONTAINING PROTEIN"/>
    <property type="match status" value="1"/>
</dbReference>
<protein>
    <recommendedName>
        <fullName evidence="4">Fido domain-containing protein</fullName>
    </recommendedName>
</protein>
<feature type="site" description="Important for autoinhibition of adenylyltransferase activity" evidence="3">
    <location>
        <position position="48"/>
    </location>
</feature>
<evidence type="ECO:0000256" key="2">
    <source>
        <dbReference type="PIRSR" id="PIRSR640198-2"/>
    </source>
</evidence>
<keyword evidence="2" id="KW-0067">ATP-binding</keyword>
<gene>
    <name evidence="5" type="ORF">A3C21_00955</name>
</gene>
<dbReference type="Gene3D" id="1.10.3290.10">
    <property type="entry name" value="Fido-like domain"/>
    <property type="match status" value="1"/>
</dbReference>
<dbReference type="InterPro" id="IPR003812">
    <property type="entry name" value="Fido"/>
</dbReference>
<dbReference type="STRING" id="1798500.A3C21_00955"/>
<evidence type="ECO:0000256" key="3">
    <source>
        <dbReference type="PIRSR" id="PIRSR640198-3"/>
    </source>
</evidence>
<sequence>MASNKQVRDRIKRLKQEFDKRRRGKEALLAIVDEAELPETVYNSNAIENSTLSLPDTEKILLEAEARVDASPREIFEAKNLARVSTYVRGKAGASDADRETILLLHKMLLTGINDSIAGRFRKAGEYVRVGAHVAPAPERVESMVERALAEYASDHETYAPDKIARFHLEFEHIHPFCDGNGRIGRVVIHWHLLRLGYPPVIIRDKEKRSYYETFGQYRDKKNPKPMEKMLTLLLTESLHKRIAYLRGAEILRLSEHAKKTGKSAAALTNAARRQNIPAFREKGVWKIAV</sequence>